<dbReference type="PANTHER" id="PTHR23519">
    <property type="entry name" value="AUTOPHAGY-RELATED PROTEIN 22"/>
    <property type="match status" value="1"/>
</dbReference>
<evidence type="ECO:0000256" key="3">
    <source>
        <dbReference type="ARBA" id="ARBA00022692"/>
    </source>
</evidence>
<keyword evidence="4 6" id="KW-1133">Transmembrane helix</keyword>
<evidence type="ECO:0000259" key="7">
    <source>
        <dbReference type="PROSITE" id="PS50850"/>
    </source>
</evidence>
<keyword evidence="3 6" id="KW-0812">Transmembrane</keyword>
<name>A0ABQ3I9C5_9BACT</name>
<organism evidence="8 9">
    <name type="scientific">Roseivirga thermotolerans</name>
    <dbReference type="NCBI Taxonomy" id="1758176"/>
    <lineage>
        <taxon>Bacteria</taxon>
        <taxon>Pseudomonadati</taxon>
        <taxon>Bacteroidota</taxon>
        <taxon>Cytophagia</taxon>
        <taxon>Cytophagales</taxon>
        <taxon>Roseivirgaceae</taxon>
        <taxon>Roseivirga</taxon>
    </lineage>
</organism>
<dbReference type="PROSITE" id="PS50850">
    <property type="entry name" value="MFS"/>
    <property type="match status" value="1"/>
</dbReference>
<dbReference type="RefSeq" id="WP_189630455.1">
    <property type="nucleotide sequence ID" value="NZ_BNAG01000003.1"/>
</dbReference>
<feature type="transmembrane region" description="Helical" evidence="6">
    <location>
        <begin position="161"/>
        <end position="179"/>
    </location>
</feature>
<accession>A0ABQ3I9C5</accession>
<gene>
    <name evidence="8" type="ORF">GCM10011340_23540</name>
</gene>
<dbReference type="EMBL" id="BNAG01000003">
    <property type="protein sequence ID" value="GHE67329.1"/>
    <property type="molecule type" value="Genomic_DNA"/>
</dbReference>
<evidence type="ECO:0000256" key="4">
    <source>
        <dbReference type="ARBA" id="ARBA00022989"/>
    </source>
</evidence>
<evidence type="ECO:0000256" key="1">
    <source>
        <dbReference type="ARBA" id="ARBA00004127"/>
    </source>
</evidence>
<feature type="transmembrane region" description="Helical" evidence="6">
    <location>
        <begin position="121"/>
        <end position="140"/>
    </location>
</feature>
<feature type="transmembrane region" description="Helical" evidence="6">
    <location>
        <begin position="340"/>
        <end position="358"/>
    </location>
</feature>
<dbReference type="Pfam" id="PF11700">
    <property type="entry name" value="ATG22"/>
    <property type="match status" value="1"/>
</dbReference>
<evidence type="ECO:0000256" key="6">
    <source>
        <dbReference type="SAM" id="Phobius"/>
    </source>
</evidence>
<feature type="transmembrane region" description="Helical" evidence="6">
    <location>
        <begin position="253"/>
        <end position="274"/>
    </location>
</feature>
<dbReference type="SUPFAM" id="SSF103473">
    <property type="entry name" value="MFS general substrate transporter"/>
    <property type="match status" value="1"/>
</dbReference>
<dbReference type="InterPro" id="IPR050495">
    <property type="entry name" value="ATG22/LtaA_families"/>
</dbReference>
<feature type="transmembrane region" description="Helical" evidence="6">
    <location>
        <begin position="64"/>
        <end position="84"/>
    </location>
</feature>
<keyword evidence="2" id="KW-0813">Transport</keyword>
<dbReference type="PANTHER" id="PTHR23519:SF1">
    <property type="entry name" value="AUTOPHAGY-RELATED PROTEIN 22"/>
    <property type="match status" value="1"/>
</dbReference>
<evidence type="ECO:0000256" key="5">
    <source>
        <dbReference type="ARBA" id="ARBA00023136"/>
    </source>
</evidence>
<keyword evidence="5 6" id="KW-0472">Membrane</keyword>
<dbReference type="Proteomes" id="UP000658258">
    <property type="component" value="Unassembled WGS sequence"/>
</dbReference>
<comment type="subcellular location">
    <subcellularLocation>
        <location evidence="1">Endomembrane system</location>
        <topology evidence="1">Multi-pass membrane protein</topology>
    </subcellularLocation>
</comment>
<feature type="transmembrane region" description="Helical" evidence="6">
    <location>
        <begin position="379"/>
        <end position="398"/>
    </location>
</feature>
<dbReference type="InterPro" id="IPR020846">
    <property type="entry name" value="MFS_dom"/>
</dbReference>
<comment type="caution">
    <text evidence="8">The sequence shown here is derived from an EMBL/GenBank/DDBJ whole genome shotgun (WGS) entry which is preliminary data.</text>
</comment>
<evidence type="ECO:0000313" key="9">
    <source>
        <dbReference type="Proteomes" id="UP000658258"/>
    </source>
</evidence>
<feature type="domain" description="Major facilitator superfamily (MFS) profile" evidence="7">
    <location>
        <begin position="249"/>
        <end position="431"/>
    </location>
</feature>
<proteinExistence type="predicted"/>
<feature type="transmembrane region" description="Helical" evidence="6">
    <location>
        <begin position="314"/>
        <end position="334"/>
    </location>
</feature>
<feature type="transmembrane region" description="Helical" evidence="6">
    <location>
        <begin position="286"/>
        <end position="307"/>
    </location>
</feature>
<dbReference type="InterPro" id="IPR024671">
    <property type="entry name" value="Atg22-like"/>
</dbReference>
<feature type="transmembrane region" description="Helical" evidence="6">
    <location>
        <begin position="194"/>
        <end position="214"/>
    </location>
</feature>
<feature type="transmembrane region" description="Helical" evidence="6">
    <location>
        <begin position="404"/>
        <end position="423"/>
    </location>
</feature>
<evidence type="ECO:0000256" key="2">
    <source>
        <dbReference type="ARBA" id="ARBA00022448"/>
    </source>
</evidence>
<evidence type="ECO:0000313" key="8">
    <source>
        <dbReference type="EMBL" id="GHE67329.1"/>
    </source>
</evidence>
<feature type="transmembrane region" description="Helical" evidence="6">
    <location>
        <begin position="96"/>
        <end position="115"/>
    </location>
</feature>
<reference evidence="9" key="1">
    <citation type="journal article" date="2019" name="Int. J. Syst. Evol. Microbiol.">
        <title>The Global Catalogue of Microorganisms (GCM) 10K type strain sequencing project: providing services to taxonomists for standard genome sequencing and annotation.</title>
        <authorList>
            <consortium name="The Broad Institute Genomics Platform"/>
            <consortium name="The Broad Institute Genome Sequencing Center for Infectious Disease"/>
            <person name="Wu L."/>
            <person name="Ma J."/>
        </authorList>
    </citation>
    <scope>NUCLEOTIDE SEQUENCE [LARGE SCALE GENOMIC DNA]</scope>
    <source>
        <strain evidence="9">CGMCC 1.15111</strain>
    </source>
</reference>
<keyword evidence="9" id="KW-1185">Reference proteome</keyword>
<dbReference type="InterPro" id="IPR036259">
    <property type="entry name" value="MFS_trans_sf"/>
</dbReference>
<dbReference type="Gene3D" id="1.20.1250.20">
    <property type="entry name" value="MFS general substrate transporter like domains"/>
    <property type="match status" value="1"/>
</dbReference>
<sequence length="431" mass="48195">MATGIELNDKRTTNGWCMYDWANSVYSLTITTAVFPIYYEAVTTQPDGTAMVDFYGWSLPNTVLYSYALSVSFLLTAMLIPLLSGIADYSGRKRSFLRFFAYFGALCCAGMYFFTGQNVEFGILMAVLASVGYSASLVFYDAFLPEIATPNRFDELSAKGYSMGYVGSVILLILNLAIIESPATFGIPEGDLPARLSFLSVGLWWMGFATYSLNRLPANPYHKRPEGHWLLNGYKELRLVYSRIRKLSQMKQFVLGFFFYNAGVQAVMYLASLFGAKELNMETRDLIMTVLIIQLVAIGGAYAFAYLSKRKGNIYSLSVMIVIWIAVCILAFFVSTNYQFFGLAFLVGVIMGGIQALSRATFSKLIPEDTTDHASFFSFYDVTFNVSIVFGTIAYGTVEWFTGSMRYSALVLSVFFVIGLLLIRRVRSNWA</sequence>
<protein>
    <submittedName>
        <fullName evidence="8">MFS transporter</fullName>
    </submittedName>
</protein>